<evidence type="ECO:0000313" key="1">
    <source>
        <dbReference type="EMBL" id="POW04290.1"/>
    </source>
</evidence>
<reference evidence="1" key="1">
    <citation type="submission" date="2017-12" db="EMBL/GenBank/DDBJ databases">
        <title>Gene loss provides genomic basis for host adaptation in cereal stripe rust fungi.</title>
        <authorList>
            <person name="Xia C."/>
        </authorList>
    </citation>
    <scope>NUCLEOTIDE SEQUENCE [LARGE SCALE GENOMIC DNA]</scope>
    <source>
        <strain evidence="1">93-210</strain>
    </source>
</reference>
<dbReference type="EMBL" id="PKSL01000113">
    <property type="protein sequence ID" value="POW04290.1"/>
    <property type="molecule type" value="Genomic_DNA"/>
</dbReference>
<comment type="caution">
    <text evidence="1">The sequence shown here is derived from an EMBL/GenBank/DDBJ whole genome shotgun (WGS) entry which is preliminary data.</text>
</comment>
<proteinExistence type="predicted"/>
<keyword evidence="2" id="KW-1185">Reference proteome</keyword>
<dbReference type="Proteomes" id="UP000239156">
    <property type="component" value="Unassembled WGS sequence"/>
</dbReference>
<dbReference type="AlphaFoldDB" id="A0A2S4V488"/>
<name>A0A2S4V488_9BASI</name>
<organism evidence="1 2">
    <name type="scientific">Puccinia striiformis</name>
    <dbReference type="NCBI Taxonomy" id="27350"/>
    <lineage>
        <taxon>Eukaryota</taxon>
        <taxon>Fungi</taxon>
        <taxon>Dikarya</taxon>
        <taxon>Basidiomycota</taxon>
        <taxon>Pucciniomycotina</taxon>
        <taxon>Pucciniomycetes</taxon>
        <taxon>Pucciniales</taxon>
        <taxon>Pucciniaceae</taxon>
        <taxon>Puccinia</taxon>
    </lineage>
</organism>
<accession>A0A2S4V488</accession>
<evidence type="ECO:0000313" key="2">
    <source>
        <dbReference type="Proteomes" id="UP000239156"/>
    </source>
</evidence>
<protein>
    <submittedName>
        <fullName evidence="1">Uncharacterized protein</fullName>
    </submittedName>
</protein>
<gene>
    <name evidence="1" type="ORF">PSTT_10487</name>
</gene>
<dbReference type="VEuPathDB" id="FungiDB:PSTT_10487"/>
<sequence>MPLKSYYSNSIPIWLKSEQSQEDQTPHSWNMWMLQAQVLLKMLYIITSLMANIKLKSLLLSSNSTLHIIPVPSFRGTTHS</sequence>